<proteinExistence type="predicted"/>
<name>A0A0B7BQI7_9EUPU</name>
<gene>
    <name evidence="1" type="primary">ORF201938</name>
</gene>
<reference evidence="1" key="1">
    <citation type="submission" date="2014-12" db="EMBL/GenBank/DDBJ databases">
        <title>Insight into the proteome of Arion vulgaris.</title>
        <authorList>
            <person name="Aradska J."/>
            <person name="Bulat T."/>
            <person name="Smidak R."/>
            <person name="Sarate P."/>
            <person name="Gangsoo J."/>
            <person name="Sialana F."/>
            <person name="Bilban M."/>
            <person name="Lubec G."/>
        </authorList>
    </citation>
    <scope>NUCLEOTIDE SEQUENCE</scope>
    <source>
        <tissue evidence="1">Skin</tissue>
    </source>
</reference>
<evidence type="ECO:0000313" key="1">
    <source>
        <dbReference type="EMBL" id="CEK94636.1"/>
    </source>
</evidence>
<accession>A0A0B7BQI7</accession>
<dbReference type="AlphaFoldDB" id="A0A0B7BQI7"/>
<dbReference type="EMBL" id="HACG01047771">
    <property type="protein sequence ID" value="CEK94636.1"/>
    <property type="molecule type" value="Transcribed_RNA"/>
</dbReference>
<sequence>IYIERERERKQNLSTLLNSTCSHTDRLHFKISVTILIIIIKWLVLSRTLSSQQSSEISLSLIDLMSRLISVMIKPSVTS</sequence>
<protein>
    <submittedName>
        <fullName evidence="1">Uncharacterized protein</fullName>
    </submittedName>
</protein>
<organism evidence="1">
    <name type="scientific">Arion vulgaris</name>
    <dbReference type="NCBI Taxonomy" id="1028688"/>
    <lineage>
        <taxon>Eukaryota</taxon>
        <taxon>Metazoa</taxon>
        <taxon>Spiralia</taxon>
        <taxon>Lophotrochozoa</taxon>
        <taxon>Mollusca</taxon>
        <taxon>Gastropoda</taxon>
        <taxon>Heterobranchia</taxon>
        <taxon>Euthyneura</taxon>
        <taxon>Panpulmonata</taxon>
        <taxon>Eupulmonata</taxon>
        <taxon>Stylommatophora</taxon>
        <taxon>Helicina</taxon>
        <taxon>Arionoidea</taxon>
        <taxon>Arionidae</taxon>
        <taxon>Arion</taxon>
    </lineage>
</organism>
<feature type="non-terminal residue" evidence="1">
    <location>
        <position position="1"/>
    </location>
</feature>